<evidence type="ECO:0000313" key="2">
    <source>
        <dbReference type="Proteomes" id="UP001239111"/>
    </source>
</evidence>
<evidence type="ECO:0000313" key="1">
    <source>
        <dbReference type="EMBL" id="KAJ8667937.1"/>
    </source>
</evidence>
<dbReference type="Proteomes" id="UP001239111">
    <property type="component" value="Chromosome 4"/>
</dbReference>
<proteinExistence type="predicted"/>
<keyword evidence="2" id="KW-1185">Reference proteome</keyword>
<gene>
    <name evidence="1" type="ORF">QAD02_009600</name>
</gene>
<reference evidence="1" key="1">
    <citation type="submission" date="2023-04" db="EMBL/GenBank/DDBJ databases">
        <title>A chromosome-level genome assembly of the parasitoid wasp Eretmocerus hayati.</title>
        <authorList>
            <person name="Zhong Y."/>
            <person name="Liu S."/>
            <person name="Liu Y."/>
        </authorList>
    </citation>
    <scope>NUCLEOTIDE SEQUENCE</scope>
    <source>
        <strain evidence="1">ZJU_SS_LIU_2023</strain>
    </source>
</reference>
<accession>A0ACC2N9U1</accession>
<protein>
    <submittedName>
        <fullName evidence="1">Uncharacterized protein</fullName>
    </submittedName>
</protein>
<organism evidence="1 2">
    <name type="scientific">Eretmocerus hayati</name>
    <dbReference type="NCBI Taxonomy" id="131215"/>
    <lineage>
        <taxon>Eukaryota</taxon>
        <taxon>Metazoa</taxon>
        <taxon>Ecdysozoa</taxon>
        <taxon>Arthropoda</taxon>
        <taxon>Hexapoda</taxon>
        <taxon>Insecta</taxon>
        <taxon>Pterygota</taxon>
        <taxon>Neoptera</taxon>
        <taxon>Endopterygota</taxon>
        <taxon>Hymenoptera</taxon>
        <taxon>Apocrita</taxon>
        <taxon>Proctotrupomorpha</taxon>
        <taxon>Chalcidoidea</taxon>
        <taxon>Aphelinidae</taxon>
        <taxon>Aphelininae</taxon>
        <taxon>Eretmocerus</taxon>
    </lineage>
</organism>
<dbReference type="EMBL" id="CM056744">
    <property type="protein sequence ID" value="KAJ8667937.1"/>
    <property type="molecule type" value="Genomic_DNA"/>
</dbReference>
<comment type="caution">
    <text evidence="1">The sequence shown here is derived from an EMBL/GenBank/DDBJ whole genome shotgun (WGS) entry which is preliminary data.</text>
</comment>
<name>A0ACC2N9U1_9HYME</name>
<sequence length="306" mass="34765">MVDPQLFQIGEKAITKFLVDTDQPSMHIEPINAVQIPLIRSLKVFFELPGEYHQTMAHMAKLNKSNVMSNHVQGSMWRTKYAAFSRKGDGGFPLEVWYDDFQTGNGMGSAKYEQKLGGVYVRCPALPPHLLSKLYSIFSPVIFYAKDRERYGNECVFCKIIEELTILHEHGLRVVIDGEEKTLFFALTQLIGDNLALNCVCGYPPSFTATNYCHCCTATAEECKSLIREVIPLVRTKESYEETLRKGKMDESPPPEGIVEECVFNKVPDFHVGDHHWQDVMHDFPEGVCDYTVGNVLQDIIFNQKN</sequence>